<reference evidence="1 2" key="1">
    <citation type="submission" date="2018-12" db="EMBL/GenBank/DDBJ databases">
        <authorList>
            <person name="Yang Y."/>
        </authorList>
    </citation>
    <scope>NUCLEOTIDE SEQUENCE [LARGE SCALE GENOMIC DNA]</scope>
    <source>
        <strain evidence="1 2">L-25-5w-1</strain>
    </source>
</reference>
<evidence type="ECO:0000313" key="2">
    <source>
        <dbReference type="Proteomes" id="UP000277007"/>
    </source>
</evidence>
<dbReference type="Proteomes" id="UP000277007">
    <property type="component" value="Unassembled WGS sequence"/>
</dbReference>
<organism evidence="1 2">
    <name type="scientific">Azospirillum griseum</name>
    <dbReference type="NCBI Taxonomy" id="2496639"/>
    <lineage>
        <taxon>Bacteria</taxon>
        <taxon>Pseudomonadati</taxon>
        <taxon>Pseudomonadota</taxon>
        <taxon>Alphaproteobacteria</taxon>
        <taxon>Rhodospirillales</taxon>
        <taxon>Azospirillaceae</taxon>
        <taxon>Azospirillum</taxon>
    </lineage>
</organism>
<dbReference type="AlphaFoldDB" id="A0A431V9M6"/>
<name>A0A431V9M6_9PROT</name>
<comment type="caution">
    <text evidence="1">The sequence shown here is derived from an EMBL/GenBank/DDBJ whole genome shotgun (WGS) entry which is preliminary data.</text>
</comment>
<evidence type="ECO:0000313" key="1">
    <source>
        <dbReference type="EMBL" id="RTR11991.1"/>
    </source>
</evidence>
<sequence length="973" mass="109795">MLAKKLFGNVGILEDILSHPASIEATWGAFPDLNRVIDSTDLAIQTFVNSGDITNWKACAGSNEIEFKNFKRLLIIGARRRLSPFDLIEYIATECFHNVQVIDPDDYSIESWMNGNIDISTDVDCIFYFLPEHSLLPPWIKFMNAVKFSLISDFDFFPSKLVELEESFDAFFVLGWSELKEAVRLFNKPVSVFPAIFTLTENQKTAGQDRRVADLILSGSVNFPGSLGKIHIVNQLSRSNKKIFLQNGFISDSDYAILLQKIKFSLVSIRHHDSCSTRAYQSLSNSCIPAVPKGNVFEGLFPSFCYLTYTFLSSGEIDIPALDNAIERFQFPSHEALTEVQKHFSVKLVCDRFLRALMVFISAIRQAWMDSNSSSFSKPFLELDPVAPLANLTVLRRGYLPHGGRSEVLDEFMRYKLESHDRFILAVYHTDMRGKRILVGQRQISRLYNSLGCDFSVVAARNAQYLTDCTKETFMDNYRNACASFICAIAANPTSIEIWYNLIKSVSIFGNNSDINKIKTIFSIFGWPHSSGNAELSSFSMLPFDFYCNVDDGGANPIYSYFSEEFLPREQLQVRILWLLRWRLGASSFKNFMVEAPIAWREAGANICDQYAEYLESNIRPTVISSNMMHISFDIEAFTLMNTSELLIAEAAHSEEVMSDRSLLSARKLRTASPMLTFGQRSTIVMEESVSITGPTSVGGHGISWIRVFPGNVKPSGHANAFVDDVWSVSACGIYTHNDIDNIIPVRNCVPSLDGFLSRLINITFCLTQEEYVAIFLAPWFEEAVDFWEDSRVLPRELVIFVDSVGNPVGLICSKAAYLSVGGFDEGIPVSVSEELARMKLRAINFGLSIRCVKFTLQDDAFIRPWVRELRKCFSGVSWEKYQLTINSFPLSKEYEARKIGNRWLKTIGDLYEFLYTGLHSCQGIFIDKIDEQDNLTLWKTFGDRYILVSNSVAANLSGPGASVAQMKCILMS</sequence>
<gene>
    <name evidence="1" type="ORF">EJ903_25795</name>
</gene>
<dbReference type="RefSeq" id="WP_126620742.1">
    <property type="nucleotide sequence ID" value="NZ_JBHUCY010000104.1"/>
</dbReference>
<dbReference type="EMBL" id="RXMA01000063">
    <property type="protein sequence ID" value="RTR11991.1"/>
    <property type="molecule type" value="Genomic_DNA"/>
</dbReference>
<protein>
    <submittedName>
        <fullName evidence="1">Uncharacterized protein</fullName>
    </submittedName>
</protein>
<proteinExistence type="predicted"/>
<keyword evidence="2" id="KW-1185">Reference proteome</keyword>
<accession>A0A431V9M6</accession>